<proteinExistence type="predicted"/>
<reference evidence="2 3" key="1">
    <citation type="submission" date="2019-03" db="EMBL/GenBank/DDBJ databases">
        <title>This is whole genome sequence of Paenibacillus sp MS74 strain.</title>
        <authorList>
            <person name="Trinh H.N."/>
        </authorList>
    </citation>
    <scope>NUCLEOTIDE SEQUENCE [LARGE SCALE GENOMIC DNA]</scope>
    <source>
        <strain evidence="2 3">MS74</strain>
    </source>
</reference>
<dbReference type="EMBL" id="SMRT01000010">
    <property type="protein sequence ID" value="TDF95514.1"/>
    <property type="molecule type" value="Genomic_DNA"/>
</dbReference>
<keyword evidence="1" id="KW-0732">Signal</keyword>
<protein>
    <recommendedName>
        <fullName evidence="4">DUF4309 domain-containing protein</fullName>
    </recommendedName>
</protein>
<accession>A0A4V2ZT38</accession>
<dbReference type="AlphaFoldDB" id="A0A4V2ZT38"/>
<name>A0A4V2ZT38_9BACL</name>
<sequence>MNRWTLTKLICGFAAAGIAVSLPAAQEPALALTLGKTIPETGPFAALAANTSSEKLAQAHVAGQEIAAPTIAPTAGDTFNRTSVPFRLASVNGISLTDDLKTLYEIKGPPLAIERDGPLQDMSVYMYDDCAVGMSDGAVQFVKVPAAAGRIEIDGQLMPLKPDVLKSRLGQPYFEAEDGIVYKEGGRALKLFLDKETGALVSVHLFNAFGQ</sequence>
<feature type="chain" id="PRO_5038927269" description="DUF4309 domain-containing protein" evidence="1">
    <location>
        <begin position="25"/>
        <end position="211"/>
    </location>
</feature>
<keyword evidence="3" id="KW-1185">Reference proteome</keyword>
<evidence type="ECO:0000313" key="2">
    <source>
        <dbReference type="EMBL" id="TDF95514.1"/>
    </source>
</evidence>
<evidence type="ECO:0000313" key="3">
    <source>
        <dbReference type="Proteomes" id="UP000295636"/>
    </source>
</evidence>
<comment type="caution">
    <text evidence="2">The sequence shown here is derived from an EMBL/GenBank/DDBJ whole genome shotgun (WGS) entry which is preliminary data.</text>
</comment>
<dbReference type="RefSeq" id="WP_133231605.1">
    <property type="nucleotide sequence ID" value="NZ_SMRT01000010.1"/>
</dbReference>
<dbReference type="Proteomes" id="UP000295636">
    <property type="component" value="Unassembled WGS sequence"/>
</dbReference>
<evidence type="ECO:0000256" key="1">
    <source>
        <dbReference type="SAM" id="SignalP"/>
    </source>
</evidence>
<gene>
    <name evidence="2" type="ORF">E1757_20680</name>
</gene>
<organism evidence="2 3">
    <name type="scientific">Paenibacillus piri</name>
    <dbReference type="NCBI Taxonomy" id="2547395"/>
    <lineage>
        <taxon>Bacteria</taxon>
        <taxon>Bacillati</taxon>
        <taxon>Bacillota</taxon>
        <taxon>Bacilli</taxon>
        <taxon>Bacillales</taxon>
        <taxon>Paenibacillaceae</taxon>
        <taxon>Paenibacillus</taxon>
    </lineage>
</organism>
<dbReference type="OrthoDB" id="2654428at2"/>
<evidence type="ECO:0008006" key="4">
    <source>
        <dbReference type="Google" id="ProtNLM"/>
    </source>
</evidence>
<feature type="signal peptide" evidence="1">
    <location>
        <begin position="1"/>
        <end position="24"/>
    </location>
</feature>